<keyword evidence="5 7" id="KW-0472">Membrane</keyword>
<comment type="caution">
    <text evidence="8">The sequence shown here is derived from an EMBL/GenBank/DDBJ whole genome shotgun (WGS) entry which is preliminary data.</text>
</comment>
<keyword evidence="2" id="KW-0813">Transport</keyword>
<evidence type="ECO:0000313" key="9">
    <source>
        <dbReference type="Proteomes" id="UP001300502"/>
    </source>
</evidence>
<dbReference type="GO" id="GO:0016020">
    <property type="term" value="C:membrane"/>
    <property type="evidence" value="ECO:0007669"/>
    <property type="project" value="UniProtKB-SubCell"/>
</dbReference>
<dbReference type="SUPFAM" id="SSF103473">
    <property type="entry name" value="MFS general substrate transporter"/>
    <property type="match status" value="1"/>
</dbReference>
<evidence type="ECO:0000313" key="8">
    <source>
        <dbReference type="EMBL" id="KAK4524993.1"/>
    </source>
</evidence>
<evidence type="ECO:0000256" key="1">
    <source>
        <dbReference type="ARBA" id="ARBA00004141"/>
    </source>
</evidence>
<feature type="transmembrane region" description="Helical" evidence="7">
    <location>
        <begin position="435"/>
        <end position="459"/>
    </location>
</feature>
<evidence type="ECO:0000256" key="2">
    <source>
        <dbReference type="ARBA" id="ARBA00022448"/>
    </source>
</evidence>
<proteinExistence type="predicted"/>
<sequence length="631" mass="69371">MKNLSKDLFKVEERTEQLEDSSTLEDEENLQPLPLTRLLLLTVCTAGQAFSWACQFTYMTPHFLELGLEKEWANFLWIAGPVSGLIVQPTIGAYSDRCTSRFGRRRPFLFAGMLFMVCGLLLVANSKNIGILLGDSSRSAPRGALVVSIIGFWIIDLSNNAIQAPGRTLLADLAPPEQQELANALTSFWMGVGNLGGYIVGGFPAIYSWIPLGWSDLNSVFIIAVGVLVPTCVTTLVCANEKPLSKDPLEAVGVAERRQSIDAEKRPTVFTEILRAFADMPKPMEGVMYVQFFSWIAFFAFQINASSWMGENIFGGKPTAFPEYNEEAFRRLHAFEAGVKAFSLSMAVQSVVSLLFSALLPIVIGITSLRAVYLFTQVDLALTLLVAVGITYLPLNWRKIFAVLLVASTGIPWAATLSLPYAIVARLADPDSKGLFLGVLNIFIVIPQLLVALSVGAVLKIFGGNLNAALLLGGFSAMIAAFFVVNLTLPKEIESEEEEEEGEGEQIESLSRTFRPRIQSKAGLERRIGFPESTTEEEDLPLLGSRSRSRLRTSPSEVFLPTYGAIPGYGIFYGFGSKRFQATMRRVRSSEGPLMRVTSVSSGLRVPKMRRVQSEARTPLNWYPGIEKAEK</sequence>
<feature type="transmembrane region" description="Helical" evidence="7">
    <location>
        <begin position="107"/>
        <end position="124"/>
    </location>
</feature>
<feature type="region of interest" description="Disordered" evidence="6">
    <location>
        <begin position="525"/>
        <end position="548"/>
    </location>
</feature>
<evidence type="ECO:0000256" key="4">
    <source>
        <dbReference type="ARBA" id="ARBA00022989"/>
    </source>
</evidence>
<dbReference type="GO" id="GO:0008506">
    <property type="term" value="F:sucrose:proton symporter activity"/>
    <property type="evidence" value="ECO:0007669"/>
    <property type="project" value="TreeGrafter"/>
</dbReference>
<feature type="transmembrane region" description="Helical" evidence="7">
    <location>
        <begin position="372"/>
        <end position="393"/>
    </location>
</feature>
<protein>
    <recommendedName>
        <fullName evidence="10">Sucrose transporter</fullName>
    </recommendedName>
</protein>
<evidence type="ECO:0000256" key="5">
    <source>
        <dbReference type="ARBA" id="ARBA00023136"/>
    </source>
</evidence>
<evidence type="ECO:0000256" key="3">
    <source>
        <dbReference type="ARBA" id="ARBA00022692"/>
    </source>
</evidence>
<dbReference type="CDD" id="cd17313">
    <property type="entry name" value="MFS_SLC45_SUC"/>
    <property type="match status" value="1"/>
</dbReference>
<accession>A0AAV9ICE7</accession>
<dbReference type="Gene3D" id="1.20.1250.20">
    <property type="entry name" value="MFS general substrate transporter like domains"/>
    <property type="match status" value="1"/>
</dbReference>
<dbReference type="Pfam" id="PF07690">
    <property type="entry name" value="MFS_1"/>
    <property type="match status" value="1"/>
</dbReference>
<dbReference type="Proteomes" id="UP001300502">
    <property type="component" value="Unassembled WGS sequence"/>
</dbReference>
<dbReference type="InterPro" id="IPR011701">
    <property type="entry name" value="MFS"/>
</dbReference>
<keyword evidence="3 7" id="KW-0812">Transmembrane</keyword>
<keyword evidence="4 7" id="KW-1133">Transmembrane helix</keyword>
<organism evidence="8 9">
    <name type="scientific">Galdieria yellowstonensis</name>
    <dbReference type="NCBI Taxonomy" id="3028027"/>
    <lineage>
        <taxon>Eukaryota</taxon>
        <taxon>Rhodophyta</taxon>
        <taxon>Bangiophyceae</taxon>
        <taxon>Galdieriales</taxon>
        <taxon>Galdieriaceae</taxon>
        <taxon>Galdieria</taxon>
    </lineage>
</organism>
<dbReference type="PANTHER" id="PTHR19432:SF35">
    <property type="entry name" value="SOLUTE CARRIER FAMILY 45 MEMBER 3 ISOFORM X1"/>
    <property type="match status" value="1"/>
</dbReference>
<feature type="transmembrane region" description="Helical" evidence="7">
    <location>
        <begin position="558"/>
        <end position="576"/>
    </location>
</feature>
<feature type="transmembrane region" description="Helical" evidence="7">
    <location>
        <begin position="466"/>
        <end position="485"/>
    </location>
</feature>
<dbReference type="AlphaFoldDB" id="A0AAV9ICE7"/>
<dbReference type="InterPro" id="IPR036259">
    <property type="entry name" value="MFS_trans_sf"/>
</dbReference>
<evidence type="ECO:0000256" key="6">
    <source>
        <dbReference type="SAM" id="MobiDB-lite"/>
    </source>
</evidence>
<comment type="subcellular location">
    <subcellularLocation>
        <location evidence="1">Membrane</location>
        <topology evidence="1">Multi-pass membrane protein</topology>
    </subcellularLocation>
</comment>
<dbReference type="PANTHER" id="PTHR19432">
    <property type="entry name" value="SUGAR TRANSPORTER"/>
    <property type="match status" value="1"/>
</dbReference>
<feature type="transmembrane region" description="Helical" evidence="7">
    <location>
        <begin position="183"/>
        <end position="207"/>
    </location>
</feature>
<feature type="transmembrane region" description="Helical" evidence="7">
    <location>
        <begin position="219"/>
        <end position="239"/>
    </location>
</feature>
<feature type="transmembrane region" description="Helical" evidence="7">
    <location>
        <begin position="38"/>
        <end position="60"/>
    </location>
</feature>
<feature type="transmembrane region" description="Helical" evidence="7">
    <location>
        <begin position="400"/>
        <end position="423"/>
    </location>
</feature>
<reference evidence="8 9" key="1">
    <citation type="submission" date="2022-07" db="EMBL/GenBank/DDBJ databases">
        <title>Genome-wide signatures of adaptation to extreme environments.</title>
        <authorList>
            <person name="Cho C.H."/>
            <person name="Yoon H.S."/>
        </authorList>
    </citation>
    <scope>NUCLEOTIDE SEQUENCE [LARGE SCALE GENOMIC DNA]</scope>
    <source>
        <strain evidence="8 9">108.79 E11</strain>
    </source>
</reference>
<keyword evidence="9" id="KW-1185">Reference proteome</keyword>
<evidence type="ECO:0008006" key="10">
    <source>
        <dbReference type="Google" id="ProtNLM"/>
    </source>
</evidence>
<evidence type="ECO:0000256" key="7">
    <source>
        <dbReference type="SAM" id="Phobius"/>
    </source>
</evidence>
<name>A0AAV9ICE7_9RHOD</name>
<gene>
    <name evidence="8" type="ORF">GAYE_SCF07G2897</name>
</gene>
<feature type="transmembrane region" description="Helical" evidence="7">
    <location>
        <begin position="72"/>
        <end position="95"/>
    </location>
</feature>
<dbReference type="EMBL" id="JANCYU010000027">
    <property type="protein sequence ID" value="KAK4524993.1"/>
    <property type="molecule type" value="Genomic_DNA"/>
</dbReference>
<feature type="transmembrane region" description="Helical" evidence="7">
    <location>
        <begin position="341"/>
        <end position="366"/>
    </location>
</feature>